<feature type="binding site" evidence="14">
    <location>
        <position position="363"/>
    </location>
    <ligand>
        <name>substrate</name>
    </ligand>
</feature>
<evidence type="ECO:0000256" key="1">
    <source>
        <dbReference type="ARBA" id="ARBA00001913"/>
    </source>
</evidence>
<comment type="catalytic activity">
    <reaction evidence="12">
        <text>D-sedoheptulose 7-phosphate + D-glyceraldehyde 3-phosphate = aldehydo-D-ribose 5-phosphate + D-xylulose 5-phosphate</text>
        <dbReference type="Rhea" id="RHEA:10508"/>
        <dbReference type="ChEBI" id="CHEBI:57483"/>
        <dbReference type="ChEBI" id="CHEBI:57737"/>
        <dbReference type="ChEBI" id="CHEBI:58273"/>
        <dbReference type="ChEBI" id="CHEBI:59776"/>
        <dbReference type="EC" id="2.2.1.1"/>
    </reaction>
</comment>
<feature type="binding site" evidence="15">
    <location>
        <position position="266"/>
    </location>
    <ligand>
        <name>thiamine diphosphate</name>
        <dbReference type="ChEBI" id="CHEBI:58937"/>
    </ligand>
</feature>
<comment type="cofactor">
    <cofactor evidence="3">
        <name>Co(2+)</name>
        <dbReference type="ChEBI" id="CHEBI:48828"/>
    </cofactor>
</comment>
<keyword evidence="8 16" id="KW-0479">Metal-binding</keyword>
<dbReference type="Pfam" id="PF02779">
    <property type="entry name" value="Transket_pyr"/>
    <property type="match status" value="1"/>
</dbReference>
<dbReference type="Pfam" id="PF00456">
    <property type="entry name" value="Transketolase_N"/>
    <property type="match status" value="1"/>
</dbReference>
<dbReference type="GO" id="GO:0046872">
    <property type="term" value="F:metal ion binding"/>
    <property type="evidence" value="ECO:0007669"/>
    <property type="project" value="UniProtKB-KW"/>
</dbReference>
<dbReference type="InterPro" id="IPR009014">
    <property type="entry name" value="Transketo_C/PFOR_II"/>
</dbReference>
<dbReference type="AlphaFoldDB" id="U6LGX9"/>
<dbReference type="SMART" id="SM00861">
    <property type="entry name" value="Transket_pyr"/>
    <property type="match status" value="1"/>
</dbReference>
<dbReference type="CDD" id="cd02012">
    <property type="entry name" value="TPP_TK"/>
    <property type="match status" value="1"/>
</dbReference>
<feature type="binding site" evidence="14">
    <location>
        <position position="483"/>
    </location>
    <ligand>
        <name>substrate</name>
    </ligand>
</feature>
<dbReference type="InterPro" id="IPR029061">
    <property type="entry name" value="THDP-binding"/>
</dbReference>
<evidence type="ECO:0000256" key="3">
    <source>
        <dbReference type="ARBA" id="ARBA00001941"/>
    </source>
</evidence>
<evidence type="ECO:0000256" key="17">
    <source>
        <dbReference type="PIRSR" id="PIRSR605478-5"/>
    </source>
</evidence>
<dbReference type="SUPFAM" id="SSF52518">
    <property type="entry name" value="Thiamin diphosphate-binding fold (THDP-binding)"/>
    <property type="match status" value="2"/>
</dbReference>
<evidence type="ECO:0000259" key="18">
    <source>
        <dbReference type="SMART" id="SM00861"/>
    </source>
</evidence>
<feature type="binding site" evidence="14">
    <location>
        <position position="479"/>
    </location>
    <ligand>
        <name>substrate</name>
    </ligand>
</feature>
<evidence type="ECO:0000256" key="6">
    <source>
        <dbReference type="ARBA" id="ARBA00013152"/>
    </source>
</evidence>
<comment type="subunit">
    <text evidence="5">Homodimer.</text>
</comment>
<evidence type="ECO:0000256" key="10">
    <source>
        <dbReference type="ARBA" id="ARBA00022842"/>
    </source>
</evidence>
<dbReference type="PANTHER" id="PTHR43522">
    <property type="entry name" value="TRANSKETOLASE"/>
    <property type="match status" value="1"/>
</dbReference>
<name>U6LGX9_9EIME</name>
<evidence type="ECO:0000256" key="7">
    <source>
        <dbReference type="ARBA" id="ARBA00022679"/>
    </source>
</evidence>
<dbReference type="InterPro" id="IPR020826">
    <property type="entry name" value="Transketolase_BS"/>
</dbReference>
<dbReference type="CDD" id="cd07033">
    <property type="entry name" value="TPP_PYR_DXS_TK_like"/>
    <property type="match status" value="1"/>
</dbReference>
<dbReference type="EMBL" id="HG711659">
    <property type="protein sequence ID" value="CDJ49411.1"/>
    <property type="molecule type" value="Genomic_DNA"/>
</dbReference>
<feature type="binding site" evidence="14">
    <location>
        <position position="471"/>
    </location>
    <ligand>
        <name>substrate</name>
    </ligand>
</feature>
<evidence type="ECO:0000256" key="4">
    <source>
        <dbReference type="ARBA" id="ARBA00007131"/>
    </source>
</evidence>
<feature type="binding site" evidence="15">
    <location>
        <position position="71"/>
    </location>
    <ligand>
        <name>thiamine diphosphate</name>
        <dbReference type="ChEBI" id="CHEBI:58937"/>
    </ligand>
</feature>
<reference evidence="19" key="1">
    <citation type="submission" date="2013-10" db="EMBL/GenBank/DDBJ databases">
        <title>Genomic analysis of the causative agents of coccidiosis in chickens.</title>
        <authorList>
            <person name="Reid A.J."/>
            <person name="Blake D."/>
            <person name="Billington K."/>
            <person name="Browne H."/>
            <person name="Dunn M."/>
            <person name="Hung S."/>
            <person name="Kawahara F."/>
            <person name="Miranda-Saavedra D."/>
            <person name="Mourier T."/>
            <person name="Nagra H."/>
            <person name="Otto T.D."/>
            <person name="Rawlings N."/>
            <person name="Sanchez A."/>
            <person name="Sanders M."/>
            <person name="Subramaniam C."/>
            <person name="Tay Y."/>
            <person name="Dear P."/>
            <person name="Doerig C."/>
            <person name="Gruber A."/>
            <person name="Parkinson J."/>
            <person name="Shirley M."/>
            <person name="Wan K.L."/>
            <person name="Berriman M."/>
            <person name="Tomley F."/>
            <person name="Pain A."/>
        </authorList>
    </citation>
    <scope>NUCLEOTIDE SEQUENCE [LARGE SCALE GENOMIC DNA]</scope>
    <source>
        <strain evidence="19">Houghton</strain>
    </source>
</reference>
<dbReference type="Pfam" id="PF22613">
    <property type="entry name" value="Transketolase_C_1"/>
    <property type="match status" value="1"/>
</dbReference>
<proteinExistence type="inferred from homology"/>
<dbReference type="PROSITE" id="PS00801">
    <property type="entry name" value="TRANSKETOLASE_1"/>
    <property type="match status" value="1"/>
</dbReference>
<feature type="binding site" evidence="15">
    <location>
        <position position="190"/>
    </location>
    <ligand>
        <name>thiamine diphosphate</name>
        <dbReference type="ChEBI" id="CHEBI:58937"/>
    </ligand>
</feature>
<feature type="site" description="Important for catalytic activity" evidence="17">
    <location>
        <position position="266"/>
    </location>
</feature>
<keyword evidence="7" id="KW-0808">Transferase</keyword>
<evidence type="ECO:0000256" key="12">
    <source>
        <dbReference type="ARBA" id="ARBA00049473"/>
    </source>
</evidence>
<dbReference type="PANTHER" id="PTHR43522:SF2">
    <property type="entry name" value="TRANSKETOLASE 1-RELATED"/>
    <property type="match status" value="1"/>
</dbReference>
<keyword evidence="20" id="KW-1185">Reference proteome</keyword>
<feature type="binding site" evidence="16">
    <location>
        <position position="190"/>
    </location>
    <ligand>
        <name>Mg(2+)</name>
        <dbReference type="ChEBI" id="CHEBI:18420"/>
    </ligand>
</feature>
<feature type="binding site" evidence="14">
    <location>
        <position position="530"/>
    </location>
    <ligand>
        <name>substrate</name>
    </ligand>
</feature>
<evidence type="ECO:0000256" key="15">
    <source>
        <dbReference type="PIRSR" id="PIRSR605478-3"/>
    </source>
</evidence>
<feature type="binding site" evidence="14">
    <location>
        <position position="390"/>
    </location>
    <ligand>
        <name>substrate</name>
    </ligand>
</feature>
<keyword evidence="10 16" id="KW-0460">Magnesium</keyword>
<sequence>MTETITHQDEVCVNTIRAFGADAPAAAKSGHPGAPIGCAPMAHCLFGHVMKYYPKDPRWFNRDRFVLSNGHACVLQYTMLHLTGYDLSINDLKKFRKLDSKTPGHPEVGHAPGIEVTTGPLGQGISNCVGLAIGAHHIAAKYNKPNFNIFNNFIFCICGDGCLQEGVASEACSLAGHLGLGRLIVLYDSNNVTIDGDTSLSFTENVIQRFNAYGWHTQTVKEGDRDLSAILQAIKKAKAVTDKPSLIEIKTTIGWGSQNEGTEKVHGAPLSADDIKQLKAKLGLNPNEAFQVPEETRRFYADVAARNKAEYEAWQSLFSKYGEAYPDEKREIERMFSREVDEKVEVALHDMAKAAADTPASTRVLSGKALNAIKDFMPELIGGSADLTTSNETRLKGEAPFSPVAKVGSYADRYIHFGVREHGMAAICNGLYAYGCFRPFGATFLNFVTYAWGAVRLAALSKLGCLFIATHDSIELGEDGPTHQAVEVIPLCRALPNMLCVRPADANEVAAAYMLWLRHSTGPTVMCLCRGSIPPIAGSSVEKALKGGYVVSDFSKSGAPQVIIAGCGSELQFCVEAKQLLTNCDVRVVSLMCWDTFEKQSEAYKEEVLMQKERKQGKVLCVYVEAAGTLGASRNRGIMSVVQLEQLLLLIRVLSFSKLSTVLEGDTQRQLREWQERTPRYIGRHRAQQFQTYIAIRTTPEPLSPRSCFGRLLKFPPEALNGILCYCWEKFFDVHIGMKGFGASAPRADIWKAFGFTGENIAKKVKEALK</sequence>
<feature type="binding site" evidence="15">
    <location>
        <begin position="119"/>
        <end position="121"/>
    </location>
    <ligand>
        <name>thiamine diphosphate</name>
        <dbReference type="ChEBI" id="CHEBI:58937"/>
    </ligand>
</feature>
<evidence type="ECO:0000313" key="19">
    <source>
        <dbReference type="EMBL" id="CDJ49411.1"/>
    </source>
</evidence>
<dbReference type="GO" id="GO:0005829">
    <property type="term" value="C:cytosol"/>
    <property type="evidence" value="ECO:0007669"/>
    <property type="project" value="TreeGrafter"/>
</dbReference>
<dbReference type="OrthoDB" id="10267175at2759"/>
<evidence type="ECO:0000256" key="13">
    <source>
        <dbReference type="PIRSR" id="PIRSR605478-1"/>
    </source>
</evidence>
<evidence type="ECO:0000313" key="20">
    <source>
        <dbReference type="Proteomes" id="UP000030750"/>
    </source>
</evidence>
<dbReference type="VEuPathDB" id="ToxoDB:EBH_0025980"/>
<dbReference type="InterPro" id="IPR005475">
    <property type="entry name" value="Transketolase-like_Pyr-bd"/>
</dbReference>
<feature type="site" description="Important for catalytic activity" evidence="17">
    <location>
        <position position="31"/>
    </location>
</feature>
<comment type="cofactor">
    <cofactor evidence="16">
        <name>Mg(2+)</name>
        <dbReference type="ChEBI" id="CHEBI:18420"/>
    </cofactor>
    <text evidence="16">Binds 1 Mg(2+) ion per subunit. Can also utilize other divalent metal cations, such as Ca(2+), Mn(2+) and Co(2+).</text>
</comment>
<feature type="active site" description="Proton donor" evidence="13">
    <location>
        <position position="421"/>
    </location>
</feature>
<keyword evidence="11 15" id="KW-0786">Thiamine pyrophosphate</keyword>
<dbReference type="InterPro" id="IPR033247">
    <property type="entry name" value="Transketolase_fam"/>
</dbReference>
<evidence type="ECO:0000256" key="16">
    <source>
        <dbReference type="PIRSR" id="PIRSR605478-4"/>
    </source>
</evidence>
<comment type="cofactor">
    <cofactor evidence="1">
        <name>Ca(2+)</name>
        <dbReference type="ChEBI" id="CHEBI:29108"/>
    </cofactor>
</comment>
<dbReference type="NCBIfam" id="TIGR00232">
    <property type="entry name" value="tktlase_bact"/>
    <property type="match status" value="1"/>
</dbReference>
<evidence type="ECO:0000256" key="2">
    <source>
        <dbReference type="ARBA" id="ARBA00001936"/>
    </source>
</evidence>
<dbReference type="InterPro" id="IPR055152">
    <property type="entry name" value="Transketolase-like_C_2"/>
</dbReference>
<dbReference type="InterPro" id="IPR005474">
    <property type="entry name" value="Transketolase_N"/>
</dbReference>
<dbReference type="Gene3D" id="3.40.50.920">
    <property type="match status" value="2"/>
</dbReference>
<comment type="similarity">
    <text evidence="4">Belongs to the transketolase family.</text>
</comment>
<dbReference type="Proteomes" id="UP000030750">
    <property type="component" value="Unassembled WGS sequence"/>
</dbReference>
<dbReference type="Gene3D" id="3.40.50.970">
    <property type="match status" value="2"/>
</dbReference>
<evidence type="ECO:0000256" key="9">
    <source>
        <dbReference type="ARBA" id="ARBA00022837"/>
    </source>
</evidence>
<accession>U6LGX9</accession>
<gene>
    <name evidence="19" type="ORF">EBH_0025980</name>
</gene>
<feature type="binding site" evidence="15">
    <location>
        <position position="447"/>
    </location>
    <ligand>
        <name>thiamine diphosphate</name>
        <dbReference type="ChEBI" id="CHEBI:58937"/>
    </ligand>
</feature>
<feature type="binding site" evidence="15">
    <location>
        <position position="161"/>
    </location>
    <ligand>
        <name>thiamine diphosphate</name>
        <dbReference type="ChEBI" id="CHEBI:58937"/>
    </ligand>
</feature>
<dbReference type="FunFam" id="3.40.50.970:FF:000045">
    <property type="entry name" value="Transketolase"/>
    <property type="match status" value="1"/>
</dbReference>
<evidence type="ECO:0000256" key="11">
    <source>
        <dbReference type="ARBA" id="ARBA00023052"/>
    </source>
</evidence>
<reference evidence="19" key="2">
    <citation type="submission" date="2013-10" db="EMBL/GenBank/DDBJ databases">
        <authorList>
            <person name="Aslett M."/>
        </authorList>
    </citation>
    <scope>NUCLEOTIDE SEQUENCE [LARGE SCALE GENOMIC DNA]</scope>
    <source>
        <strain evidence="19">Houghton</strain>
    </source>
</reference>
<feature type="binding site" evidence="16">
    <location>
        <position position="160"/>
    </location>
    <ligand>
        <name>Mg(2+)</name>
        <dbReference type="ChEBI" id="CHEBI:18420"/>
    </ligand>
</feature>
<dbReference type="InterPro" id="IPR005478">
    <property type="entry name" value="Transketolase_bac-like"/>
</dbReference>
<dbReference type="InterPro" id="IPR049557">
    <property type="entry name" value="Transketolase_CS"/>
</dbReference>
<dbReference type="PROSITE" id="PS00802">
    <property type="entry name" value="TRANSKETOLASE_2"/>
    <property type="match status" value="1"/>
</dbReference>
<comment type="cofactor">
    <cofactor evidence="2">
        <name>Mn(2+)</name>
        <dbReference type="ChEBI" id="CHEBI:29035"/>
    </cofactor>
</comment>
<protein>
    <recommendedName>
        <fullName evidence="6">transketolase</fullName>
        <ecNumber evidence="6">2.2.1.1</ecNumber>
    </recommendedName>
</protein>
<keyword evidence="9" id="KW-0106">Calcium</keyword>
<feature type="binding site" evidence="14">
    <location>
        <position position="31"/>
    </location>
    <ligand>
        <name>substrate</name>
    </ligand>
</feature>
<evidence type="ECO:0000256" key="14">
    <source>
        <dbReference type="PIRSR" id="PIRSR605478-2"/>
    </source>
</evidence>
<dbReference type="EC" id="2.2.1.1" evidence="6"/>
<evidence type="ECO:0000256" key="5">
    <source>
        <dbReference type="ARBA" id="ARBA00011738"/>
    </source>
</evidence>
<feature type="binding site" evidence="16">
    <location>
        <position position="192"/>
    </location>
    <ligand>
        <name>Mg(2+)</name>
        <dbReference type="ChEBI" id="CHEBI:18420"/>
    </ligand>
</feature>
<dbReference type="GO" id="GO:0004802">
    <property type="term" value="F:transketolase activity"/>
    <property type="evidence" value="ECO:0007669"/>
    <property type="project" value="UniProtKB-EC"/>
</dbReference>
<organism evidence="19 20">
    <name type="scientific">Eimeria brunetti</name>
    <dbReference type="NCBI Taxonomy" id="51314"/>
    <lineage>
        <taxon>Eukaryota</taxon>
        <taxon>Sar</taxon>
        <taxon>Alveolata</taxon>
        <taxon>Apicomplexa</taxon>
        <taxon>Conoidasida</taxon>
        <taxon>Coccidia</taxon>
        <taxon>Eucoccidiorida</taxon>
        <taxon>Eimeriorina</taxon>
        <taxon>Eimeriidae</taxon>
        <taxon>Eimeria</taxon>
    </lineage>
</organism>
<feature type="domain" description="Transketolase-like pyrimidine-binding" evidence="18">
    <location>
        <begin position="360"/>
        <end position="536"/>
    </location>
</feature>
<dbReference type="SUPFAM" id="SSF52922">
    <property type="entry name" value="TK C-terminal domain-like"/>
    <property type="match status" value="1"/>
</dbReference>
<dbReference type="FunFam" id="3.40.50.970:FF:000004">
    <property type="entry name" value="Transketolase"/>
    <property type="match status" value="1"/>
</dbReference>
<dbReference type="GO" id="GO:0006098">
    <property type="term" value="P:pentose-phosphate shunt"/>
    <property type="evidence" value="ECO:0007669"/>
    <property type="project" value="TreeGrafter"/>
</dbReference>
<comment type="cofactor">
    <cofactor evidence="15">
        <name>thiamine diphosphate</name>
        <dbReference type="ChEBI" id="CHEBI:58937"/>
    </cofactor>
    <text evidence="15">Binds 1 thiamine pyrophosphate per subunit. During the reaction, the substrate forms a covalent intermediate with the cofactor.</text>
</comment>
<feature type="binding site" evidence="14">
    <location>
        <position position="266"/>
    </location>
    <ligand>
        <name>substrate</name>
    </ligand>
</feature>
<evidence type="ECO:0000256" key="8">
    <source>
        <dbReference type="ARBA" id="ARBA00022723"/>
    </source>
</evidence>